<dbReference type="RefSeq" id="WP_003149991.1">
    <property type="nucleotide sequence ID" value="NZ_JQCP01000004.1"/>
</dbReference>
<reference evidence="1 2" key="1">
    <citation type="journal article" date="2015" name="Genome Announc.">
        <title>Expanding the biotechnology potential of lactobacilli through comparative genomics of 213 strains and associated genera.</title>
        <authorList>
            <person name="Sun Z."/>
            <person name="Harris H.M."/>
            <person name="McCann A."/>
            <person name="Guo C."/>
            <person name="Argimon S."/>
            <person name="Zhang W."/>
            <person name="Yang X."/>
            <person name="Jeffery I.B."/>
            <person name="Cooney J.C."/>
            <person name="Kagawa T.F."/>
            <person name="Liu W."/>
            <person name="Song Y."/>
            <person name="Salvetti E."/>
            <person name="Wrobel A."/>
            <person name="Rasinkangas P."/>
            <person name="Parkhill J."/>
            <person name="Rea M.C."/>
            <person name="O'Sullivan O."/>
            <person name="Ritari J."/>
            <person name="Douillard F.P."/>
            <person name="Paul Ross R."/>
            <person name="Yang R."/>
            <person name="Briner A.E."/>
            <person name="Felis G.E."/>
            <person name="de Vos W.M."/>
            <person name="Barrangou R."/>
            <person name="Klaenhammer T.R."/>
            <person name="Caufield P.W."/>
            <person name="Cui Y."/>
            <person name="Zhang H."/>
            <person name="O'Toole P.W."/>
        </authorList>
    </citation>
    <scope>NUCLEOTIDE SEQUENCE [LARGE SCALE GENOMIC DNA]</scope>
    <source>
        <strain evidence="1 2">DSM 7090</strain>
    </source>
</reference>
<gene>
    <name evidence="1" type="ORF">IV60_GL001401</name>
</gene>
<accession>A0ABR5PZ89</accession>
<proteinExistence type="predicted"/>
<organism evidence="1 2">
    <name type="scientific">Lancefieldella rimae</name>
    <dbReference type="NCBI Taxonomy" id="1383"/>
    <lineage>
        <taxon>Bacteria</taxon>
        <taxon>Bacillati</taxon>
        <taxon>Actinomycetota</taxon>
        <taxon>Coriobacteriia</taxon>
        <taxon>Coriobacteriales</taxon>
        <taxon>Atopobiaceae</taxon>
        <taxon>Lancefieldella</taxon>
    </lineage>
</organism>
<dbReference type="GeneID" id="84904887"/>
<name>A0ABR5PZ89_9ACTN</name>
<dbReference type="Proteomes" id="UP000051927">
    <property type="component" value="Unassembled WGS sequence"/>
</dbReference>
<protein>
    <submittedName>
        <fullName evidence="1">Uncharacterized protein</fullName>
    </submittedName>
</protein>
<evidence type="ECO:0000313" key="2">
    <source>
        <dbReference type="Proteomes" id="UP000051927"/>
    </source>
</evidence>
<dbReference type="EMBL" id="JQCP01000004">
    <property type="protein sequence ID" value="KRO01530.1"/>
    <property type="molecule type" value="Genomic_DNA"/>
</dbReference>
<keyword evidence="2" id="KW-1185">Reference proteome</keyword>
<comment type="caution">
    <text evidence="1">The sequence shown here is derived from an EMBL/GenBank/DDBJ whole genome shotgun (WGS) entry which is preliminary data.</text>
</comment>
<evidence type="ECO:0000313" key="1">
    <source>
        <dbReference type="EMBL" id="KRO01530.1"/>
    </source>
</evidence>
<sequence>MRFGWLPSQFAELTPSQLVLLKRAREDYEVLSVSAVRDAIGNALANAYQKKSANPIPLFDEIDYDKPARTMSTGEAMQKMAALEKIEGRRNFFREGVNPRE</sequence>